<feature type="non-terminal residue" evidence="5">
    <location>
        <position position="560"/>
    </location>
</feature>
<comment type="similarity">
    <text evidence="1">Belongs to the biotin--protein ligase family.</text>
</comment>
<protein>
    <recommendedName>
        <fullName evidence="4">BPL/LPL catalytic domain-containing protein</fullName>
    </recommendedName>
</protein>
<name>A0A8J2KP18_9HEXA</name>
<comment type="caution">
    <text evidence="5">The sequence shown here is derived from an EMBL/GenBank/DDBJ whole genome shotgun (WGS) entry which is preliminary data.</text>
</comment>
<evidence type="ECO:0000256" key="2">
    <source>
        <dbReference type="ARBA" id="ARBA00022598"/>
    </source>
</evidence>
<proteinExistence type="inferred from homology"/>
<dbReference type="AlphaFoldDB" id="A0A8J2KP18"/>
<dbReference type="CDD" id="cd16442">
    <property type="entry name" value="BPL"/>
    <property type="match status" value="1"/>
</dbReference>
<evidence type="ECO:0000256" key="3">
    <source>
        <dbReference type="SAM" id="MobiDB-lite"/>
    </source>
</evidence>
<dbReference type="Pfam" id="PF03099">
    <property type="entry name" value="BPL_LplA_LipB"/>
    <property type="match status" value="1"/>
</dbReference>
<accession>A0A8J2KP18</accession>
<evidence type="ECO:0000313" key="6">
    <source>
        <dbReference type="Proteomes" id="UP000708208"/>
    </source>
</evidence>
<dbReference type="InterPro" id="IPR004408">
    <property type="entry name" value="Biotin_CoA_COase_ligase"/>
</dbReference>
<dbReference type="GO" id="GO:0004077">
    <property type="term" value="F:biotin--[biotin carboxyl-carrier protein] ligase activity"/>
    <property type="evidence" value="ECO:0007669"/>
    <property type="project" value="InterPro"/>
</dbReference>
<keyword evidence="2" id="KW-0436">Ligase</keyword>
<dbReference type="NCBIfam" id="TIGR00121">
    <property type="entry name" value="birA_ligase"/>
    <property type="match status" value="1"/>
</dbReference>
<dbReference type="GO" id="GO:0005737">
    <property type="term" value="C:cytoplasm"/>
    <property type="evidence" value="ECO:0007669"/>
    <property type="project" value="TreeGrafter"/>
</dbReference>
<feature type="region of interest" description="Disordered" evidence="3">
    <location>
        <begin position="103"/>
        <end position="126"/>
    </location>
</feature>
<evidence type="ECO:0000259" key="4">
    <source>
        <dbReference type="PROSITE" id="PS51733"/>
    </source>
</evidence>
<dbReference type="InterPro" id="IPR004143">
    <property type="entry name" value="BPL_LPL_catalytic"/>
</dbReference>
<keyword evidence="6" id="KW-1185">Reference proteome</keyword>
<reference evidence="5" key="1">
    <citation type="submission" date="2021-06" db="EMBL/GenBank/DDBJ databases">
        <authorList>
            <person name="Hodson N. C."/>
            <person name="Mongue J. A."/>
            <person name="Jaron S. K."/>
        </authorList>
    </citation>
    <scope>NUCLEOTIDE SEQUENCE</scope>
</reference>
<evidence type="ECO:0000256" key="1">
    <source>
        <dbReference type="ARBA" id="ARBA00009934"/>
    </source>
</evidence>
<organism evidence="5 6">
    <name type="scientific">Allacma fusca</name>
    <dbReference type="NCBI Taxonomy" id="39272"/>
    <lineage>
        <taxon>Eukaryota</taxon>
        <taxon>Metazoa</taxon>
        <taxon>Ecdysozoa</taxon>
        <taxon>Arthropoda</taxon>
        <taxon>Hexapoda</taxon>
        <taxon>Collembola</taxon>
        <taxon>Symphypleona</taxon>
        <taxon>Sminthuridae</taxon>
        <taxon>Allacma</taxon>
    </lineage>
</organism>
<feature type="region of interest" description="Disordered" evidence="3">
    <location>
        <begin position="29"/>
        <end position="77"/>
    </location>
</feature>
<dbReference type="OrthoDB" id="10250105at2759"/>
<feature type="compositionally biased region" description="Polar residues" evidence="3">
    <location>
        <begin position="108"/>
        <end position="120"/>
    </location>
</feature>
<dbReference type="PANTHER" id="PTHR12835">
    <property type="entry name" value="BIOTIN PROTEIN LIGASE"/>
    <property type="match status" value="1"/>
</dbReference>
<feature type="compositionally biased region" description="Low complexity" evidence="3">
    <location>
        <begin position="34"/>
        <end position="47"/>
    </location>
</feature>
<evidence type="ECO:0000313" key="5">
    <source>
        <dbReference type="EMBL" id="CAG7729385.1"/>
    </source>
</evidence>
<gene>
    <name evidence="5" type="ORF">AFUS01_LOCUS18102</name>
</gene>
<dbReference type="PROSITE" id="PS51733">
    <property type="entry name" value="BPL_LPL_CATALYTIC"/>
    <property type="match status" value="1"/>
</dbReference>
<dbReference type="PANTHER" id="PTHR12835:SF5">
    <property type="entry name" value="BIOTIN--PROTEIN LIGASE"/>
    <property type="match status" value="1"/>
</dbReference>
<sequence length="560" mass="60877">MGSFCSGTLSSKSSSLSSLLLCNKSLSVDEETSSRSSSATQSTSKNKSIQRLESLENLGSPPPGHKSETSSRVQSPAIEKRSILSGGAATKDFKSYSAFSSPRKISAKSGSSANMSTRTPNRIGKPPNILVLCDDSKKRGEISEILKSMLANDRYAIYDIHWDQLAVGGWADQTALLVLSGKVPNHTEHIPILLQFLGDGGRLFAWGCESPPFGPADSNSLEVENRSSTTGKNKFVLIYGSSQTHPISVMKTLWLPGKEYNLPLGFSRILETNDSEGYSRPLTASVYAKVKESNGIAIIIYDGGALGGRAVLSRVCFEDNNEESSLALLSILLSQSLGIDCTRIKTPEYTCGYLLGDHLKIKEFLAGIPSVIQQSDLTIEFIPRGTKGTKPSHERFPVLLECPEKFSMLDYFNNLTTKELGRLVIYTDVITSTMHAFQGHSLKHGIVVVANRQTCGKGRGKNIWLSPEGCACFTVQVNVPLDSQLGRRLPLIQHVAAMAVVLTIPNHKEICLRMKWPNDIYIETDKVGGVLVETRLQGKTATVLIGIGINVSNDHPTLCL</sequence>
<feature type="domain" description="BPL/LPL catalytic" evidence="4">
    <location>
        <begin position="409"/>
        <end position="560"/>
    </location>
</feature>
<dbReference type="Proteomes" id="UP000708208">
    <property type="component" value="Unassembled WGS sequence"/>
</dbReference>
<dbReference type="EMBL" id="CAJVCH010177465">
    <property type="protein sequence ID" value="CAG7729385.1"/>
    <property type="molecule type" value="Genomic_DNA"/>
</dbReference>